<dbReference type="Pfam" id="PF20519">
    <property type="entry name" value="Polycystin_dom"/>
    <property type="match status" value="1"/>
</dbReference>
<dbReference type="STRING" id="10195.A0A3M7RQ15"/>
<dbReference type="InterPro" id="IPR013122">
    <property type="entry name" value="PKD1_2_channel"/>
</dbReference>
<keyword evidence="5 12" id="KW-1133">Transmembrane helix</keyword>
<comment type="caution">
    <text evidence="15">The sequence shown here is derived from an EMBL/GenBank/DDBJ whole genome shotgun (WGS) entry which is preliminary data.</text>
</comment>
<dbReference type="InterPro" id="IPR042060">
    <property type="entry name" value="PLAT_polycystin1"/>
</dbReference>
<dbReference type="Proteomes" id="UP000276133">
    <property type="component" value="Unassembled WGS sequence"/>
</dbReference>
<feature type="transmembrane region" description="Helical" evidence="12">
    <location>
        <begin position="1160"/>
        <end position="1184"/>
    </location>
</feature>
<dbReference type="InterPro" id="IPR046791">
    <property type="entry name" value="Polycystin_dom"/>
</dbReference>
<dbReference type="SUPFAM" id="SSF49723">
    <property type="entry name" value="Lipase/lipooxygenase domain (PLAT/LH2 domain)"/>
    <property type="match status" value="1"/>
</dbReference>
<evidence type="ECO:0000256" key="2">
    <source>
        <dbReference type="ARBA" id="ARBA00007200"/>
    </source>
</evidence>
<evidence type="ECO:0000313" key="16">
    <source>
        <dbReference type="Proteomes" id="UP000276133"/>
    </source>
</evidence>
<feature type="transmembrane region" description="Helical" evidence="12">
    <location>
        <begin position="1017"/>
        <end position="1039"/>
    </location>
</feature>
<feature type="transmembrane region" description="Helical" evidence="12">
    <location>
        <begin position="1638"/>
        <end position="1659"/>
    </location>
</feature>
<feature type="region of interest" description="Disordered" evidence="11">
    <location>
        <begin position="205"/>
        <end position="228"/>
    </location>
</feature>
<evidence type="ECO:0000256" key="12">
    <source>
        <dbReference type="SAM" id="Phobius"/>
    </source>
</evidence>
<feature type="transmembrane region" description="Helical" evidence="12">
    <location>
        <begin position="1548"/>
        <end position="1568"/>
    </location>
</feature>
<dbReference type="Pfam" id="PF08016">
    <property type="entry name" value="PKD_channel"/>
    <property type="match status" value="1"/>
</dbReference>
<sequence>VNSRELTILNSLFLSNKQTFRWKVEFTVNTISQSSGITTGKSSLILQINQMPKHGTCSISNTEGYSAETEFTIECLNWKDDDGYIKKYLFSAVYLDDPVKVGLASTVDGKLVTKLPQGAPYNSYKLSIEVQIYDNEDGFVIYKIPDEITVRPNLTAFVSYSNLLSPKLLDALNNGDSKSSVESILGLTSLLNVMSLSDKKSLSETSNSSTVLSSSYGPGSSFSGIKPSNVDEKKFEENRNERADLRDYIANFVNNLSISDVSSVKSQASMLKELTSQTDEVTRNLGDVVTNQCIRLALSLKSMSEKTAVEDIQQSIFGIANTLGNTLTGLSTILNERGTTLNKDFERAVTLPDYYDTDLENFWTQPKNFMGDDGTETSKEEMDRNMNIQRQKFDSVDKSQKTSSVIDLLSNVLSDHSAAGETTEVLTPNLGLKVEKLKASSLQSELKVHTSEIRVPSFCDLQDKSAESSTERYNPDDENNCANKIITLQGTSFSAPSSGHNGKNESKIGLSTSLGLSFFDQNGDEVTITNSKKPIHIWIPRERNLPDYPFQHVNTSNLTISSGGQILPNSFAIDSDNSSIHLEIRPDIDLTQINSIGYLVLIKFGLSPVLNSSHKIYDHWQIVCPHTAIKSSSQNLTQHVQLTFFMNISQVKGHKGFTGYGIRQLTQTELDSHCPNSSLTEPPVISNDSQLFTSDFSVRVYTSGCYYLDKYSGKWRSDGMEILPDSTLEMAHCQSTHLTQFAGGLVVLPSKINFEHVFANASFLQNPVIYSTVIAILALYVISGVWAYVNDRRDKKRAGLTVLQDKYSTNSYFYEVIVFTGSRQNAATDSKVSLILSGDGGDTEPRHLMDKKRKVLRRGGIDSFLMGVDGPLGNLNYVRIWHDNGGKGNMASWYLKFVIVHDVQTREKHYFLCEKWLGVEKGDGLIDRILPIAGEKQKTEIKYLIKKQAKQNMRDSHLWFSVFARPVQSTFTRLDRITCCFVLLCITMLMNILYYELDSAPNTGGIDIGPFRMTTQQIGIGIMTNLLTFPPCFLLIQLFRRSKARKTKHSQIKKILDENSNKMSQRSETNLGLTDIRNEQTTPVQTPFKKETNQNFKFKESNKYVAKKTKRKLLFPWWTKIIAYILSFCFAGVSLFFVVIKGIEFGDEKVKKWITSLFVSFLTSVLLTQPIQTLLVAFFFVIIFRKYDESLDNEQDPDDKGDSLNQLYDYSKFKHSSDQKMNANSSELKILKNVELEAARKRRLREVKVWDALREIVIYFVFLCILFSVCYTNNGSQPYQYQKMVKKIFEPKFKNINQFWTWSIDKLTVGLRAETWYNSHPPYTLAGFLNDKTSRMLGYATIRQVRVKQNSCDVIDQFKSHIPFCDDDLSLFNHQDANFGFSWSSFNESFKPAHGSEEIYRAFQYRDSSSLETFPLYGSYNSYLGGGYVYELRGRKEYLRGNLSQLQLMNWIDRQTRAVIVEFSAYNPNLNLIIAASILVEILPSGNILTTARFDPLNIFNEIKSNSHVLKLVLDGIYMLFIAFFMVKQIFVIVKSGLRNYLKQFWNYIEWGLIVCSWTAFGIFIYRLSKAYEILDFFKKTNGYGYLNLQRINYWNQLLTIFMAFCATFGTLKFLRLFRFNNRIYAIANTLKFSIRQLLGFSLVFFIIWFAFVQLIYLFYYEKIWAYYTVFSSATTSFQIMLGKFDSSSIIRESEWLGPIIFSAYNIMIVLILLNLFISIVCDAFEQVRQDIETKENEIELVDYFMEQIDGIFGGSRQRRDANDVSSGDYVENYQHLPGKIDDLLNTISESADQNERYLKQTKQY</sequence>
<feature type="transmembrane region" description="Helical" evidence="12">
    <location>
        <begin position="1697"/>
        <end position="1721"/>
    </location>
</feature>
<dbReference type="SMART" id="SM00308">
    <property type="entry name" value="LH2"/>
    <property type="match status" value="1"/>
</dbReference>
<evidence type="ECO:0000259" key="13">
    <source>
        <dbReference type="PROSITE" id="PS50095"/>
    </source>
</evidence>
<evidence type="ECO:0000313" key="15">
    <source>
        <dbReference type="EMBL" id="RNA25490.1"/>
    </source>
</evidence>
<dbReference type="GO" id="GO:0005509">
    <property type="term" value="F:calcium ion binding"/>
    <property type="evidence" value="ECO:0007669"/>
    <property type="project" value="InterPro"/>
</dbReference>
<dbReference type="SMART" id="SM00303">
    <property type="entry name" value="GPS"/>
    <property type="match status" value="1"/>
</dbReference>
<feature type="compositionally biased region" description="Low complexity" evidence="11">
    <location>
        <begin position="205"/>
        <end position="224"/>
    </location>
</feature>
<dbReference type="InterPro" id="IPR057244">
    <property type="entry name" value="GAIN_B"/>
</dbReference>
<evidence type="ECO:0000256" key="6">
    <source>
        <dbReference type="ARBA" id="ARBA00023136"/>
    </source>
</evidence>
<dbReference type="InterPro" id="IPR001024">
    <property type="entry name" value="PLAT/LH2_dom"/>
</dbReference>
<dbReference type="GO" id="GO:0050982">
    <property type="term" value="P:detection of mechanical stimulus"/>
    <property type="evidence" value="ECO:0007669"/>
    <property type="project" value="TreeGrafter"/>
</dbReference>
<evidence type="ECO:0000256" key="9">
    <source>
        <dbReference type="PIRSR" id="PIRSR603915-2"/>
    </source>
</evidence>
<evidence type="ECO:0000256" key="8">
    <source>
        <dbReference type="ARBA" id="ARBA00023180"/>
    </source>
</evidence>
<organism evidence="15 16">
    <name type="scientific">Brachionus plicatilis</name>
    <name type="common">Marine rotifer</name>
    <name type="synonym">Brachionus muelleri</name>
    <dbReference type="NCBI Taxonomy" id="10195"/>
    <lineage>
        <taxon>Eukaryota</taxon>
        <taxon>Metazoa</taxon>
        <taxon>Spiralia</taxon>
        <taxon>Gnathifera</taxon>
        <taxon>Rotifera</taxon>
        <taxon>Eurotatoria</taxon>
        <taxon>Monogononta</taxon>
        <taxon>Pseudotrocha</taxon>
        <taxon>Ploima</taxon>
        <taxon>Brachionidae</taxon>
        <taxon>Brachionus</taxon>
    </lineage>
</organism>
<feature type="domain" description="GAIN-B" evidence="14">
    <location>
        <begin position="597"/>
        <end position="753"/>
    </location>
</feature>
<keyword evidence="16" id="KW-1185">Reference proteome</keyword>
<feature type="disulfide bond" evidence="9">
    <location>
        <begin position="1352"/>
        <end position="1365"/>
    </location>
</feature>
<comment type="similarity">
    <text evidence="2">Belongs to the polycystin family.</text>
</comment>
<dbReference type="GO" id="GO:0005262">
    <property type="term" value="F:calcium channel activity"/>
    <property type="evidence" value="ECO:0007669"/>
    <property type="project" value="TreeGrafter"/>
</dbReference>
<name>A0A3M7RQ15_BRAPC</name>
<evidence type="ECO:0000256" key="7">
    <source>
        <dbReference type="ARBA" id="ARBA00023157"/>
    </source>
</evidence>
<dbReference type="Pfam" id="PF02010">
    <property type="entry name" value="REJ"/>
    <property type="match status" value="1"/>
</dbReference>
<feature type="transmembrane region" description="Helical" evidence="12">
    <location>
        <begin position="1509"/>
        <end position="1527"/>
    </location>
</feature>
<dbReference type="PANTHER" id="PTHR10877">
    <property type="entry name" value="POLYCYSTIN FAMILY MEMBER"/>
    <property type="match status" value="1"/>
</dbReference>
<dbReference type="InterPro" id="IPR036392">
    <property type="entry name" value="PLAT/LH2_dom_sf"/>
</dbReference>
<dbReference type="InterPro" id="IPR003915">
    <property type="entry name" value="PKD_2"/>
</dbReference>
<keyword evidence="3 12" id="KW-0812">Transmembrane</keyword>
<evidence type="ECO:0000256" key="11">
    <source>
        <dbReference type="SAM" id="MobiDB-lite"/>
    </source>
</evidence>
<dbReference type="InterPro" id="IPR000203">
    <property type="entry name" value="GPS"/>
</dbReference>
<evidence type="ECO:0000256" key="5">
    <source>
        <dbReference type="ARBA" id="ARBA00022989"/>
    </source>
</evidence>
<dbReference type="PANTHER" id="PTHR10877:SF194">
    <property type="entry name" value="LOCATION OF VULVA DEFECTIVE 1"/>
    <property type="match status" value="1"/>
</dbReference>
<gene>
    <name evidence="15" type="ORF">BpHYR1_016426</name>
</gene>
<protein>
    <submittedName>
        <fullName evidence="15">Polycystin-1-like isoform X2</fullName>
    </submittedName>
</protein>
<feature type="transmembrane region" description="Helical" evidence="12">
    <location>
        <begin position="977"/>
        <end position="997"/>
    </location>
</feature>
<dbReference type="EMBL" id="REGN01002922">
    <property type="protein sequence ID" value="RNA25490.1"/>
    <property type="molecule type" value="Genomic_DNA"/>
</dbReference>
<dbReference type="PRINTS" id="PR01433">
    <property type="entry name" value="POLYCYSTIN2"/>
</dbReference>
<dbReference type="Pfam" id="PF01477">
    <property type="entry name" value="PLAT"/>
    <property type="match status" value="1"/>
</dbReference>
<comment type="subcellular location">
    <subcellularLocation>
        <location evidence="1">Membrane</location>
        <topology evidence="1">Multi-pass membrane protein</topology>
    </subcellularLocation>
</comment>
<comment type="caution">
    <text evidence="10">Lacks conserved residue(s) required for the propagation of feature annotation.</text>
</comment>
<keyword evidence="4" id="KW-0732">Signal</keyword>
<dbReference type="OrthoDB" id="444119at2759"/>
<evidence type="ECO:0000256" key="1">
    <source>
        <dbReference type="ARBA" id="ARBA00004141"/>
    </source>
</evidence>
<feature type="transmembrane region" description="Helical" evidence="12">
    <location>
        <begin position="1594"/>
        <end position="1618"/>
    </location>
</feature>
<evidence type="ECO:0000256" key="10">
    <source>
        <dbReference type="PROSITE-ProRule" id="PRU00152"/>
    </source>
</evidence>
<dbReference type="GO" id="GO:0016020">
    <property type="term" value="C:membrane"/>
    <property type="evidence" value="ECO:0007669"/>
    <property type="project" value="UniProtKB-SubCell"/>
</dbReference>
<dbReference type="FunFam" id="2.60.60.20:FF:000022">
    <property type="entry name" value="Uncharacterized protein"/>
    <property type="match status" value="1"/>
</dbReference>
<dbReference type="FunFam" id="1.10.287.70:FF:000086">
    <property type="entry name" value="Polycystic kidney disease 2"/>
    <property type="match status" value="1"/>
</dbReference>
<dbReference type="InterPro" id="IPR051223">
    <property type="entry name" value="Polycystin"/>
</dbReference>
<dbReference type="PROSITE" id="PS50221">
    <property type="entry name" value="GAIN_B"/>
    <property type="match status" value="1"/>
</dbReference>
<evidence type="ECO:0000256" key="4">
    <source>
        <dbReference type="ARBA" id="ARBA00022729"/>
    </source>
</evidence>
<accession>A0A3M7RQ15</accession>
<feature type="transmembrane region" description="Helical" evidence="12">
    <location>
        <begin position="768"/>
        <end position="789"/>
    </location>
</feature>
<keyword evidence="7" id="KW-1015">Disulfide bond</keyword>
<evidence type="ECO:0000256" key="3">
    <source>
        <dbReference type="ARBA" id="ARBA00022692"/>
    </source>
</evidence>
<dbReference type="Gene3D" id="1.10.287.70">
    <property type="match status" value="1"/>
</dbReference>
<feature type="domain" description="PLAT" evidence="13">
    <location>
        <begin position="812"/>
        <end position="931"/>
    </location>
</feature>
<reference evidence="15 16" key="1">
    <citation type="journal article" date="2018" name="Sci. Rep.">
        <title>Genomic signatures of local adaptation to the degree of environmental predictability in rotifers.</title>
        <authorList>
            <person name="Franch-Gras L."/>
            <person name="Hahn C."/>
            <person name="Garcia-Roger E.M."/>
            <person name="Carmona M.J."/>
            <person name="Serra M."/>
            <person name="Gomez A."/>
        </authorList>
    </citation>
    <scope>NUCLEOTIDE SEQUENCE [LARGE SCALE GENOMIC DNA]</scope>
    <source>
        <strain evidence="15">HYR1</strain>
    </source>
</reference>
<keyword evidence="6 12" id="KW-0472">Membrane</keyword>
<feature type="non-terminal residue" evidence="15">
    <location>
        <position position="1"/>
    </location>
</feature>
<keyword evidence="8" id="KW-0325">Glycoprotein</keyword>
<dbReference type="Gene3D" id="2.60.60.20">
    <property type="entry name" value="PLAT/LH2 domain"/>
    <property type="match status" value="1"/>
</dbReference>
<dbReference type="InterPro" id="IPR002859">
    <property type="entry name" value="PKD/REJ-like"/>
</dbReference>
<proteinExistence type="inferred from homology"/>
<evidence type="ECO:0000259" key="14">
    <source>
        <dbReference type="PROSITE" id="PS50221"/>
    </source>
</evidence>
<dbReference type="PROSITE" id="PS50095">
    <property type="entry name" value="PLAT"/>
    <property type="match status" value="1"/>
</dbReference>
<dbReference type="CDD" id="cd01752">
    <property type="entry name" value="PLAT_polycystin"/>
    <property type="match status" value="1"/>
</dbReference>
<feature type="transmembrane region" description="Helical" evidence="12">
    <location>
        <begin position="1117"/>
        <end position="1140"/>
    </location>
</feature>